<dbReference type="AlphaFoldDB" id="A0A9P6EUW0"/>
<name>A0A9P6EUW0_9FUNG</name>
<dbReference type="Proteomes" id="UP000723463">
    <property type="component" value="Unassembled WGS sequence"/>
</dbReference>
<proteinExistence type="predicted"/>
<evidence type="ECO:0000256" key="1">
    <source>
        <dbReference type="SAM" id="SignalP"/>
    </source>
</evidence>
<reference evidence="2" key="1">
    <citation type="journal article" date="2020" name="Fungal Divers.">
        <title>Resolving the Mortierellaceae phylogeny through synthesis of multi-gene phylogenetics and phylogenomics.</title>
        <authorList>
            <person name="Vandepol N."/>
            <person name="Liber J."/>
            <person name="Desiro A."/>
            <person name="Na H."/>
            <person name="Kennedy M."/>
            <person name="Barry K."/>
            <person name="Grigoriev I.V."/>
            <person name="Miller A.N."/>
            <person name="O'Donnell K."/>
            <person name="Stajich J.E."/>
            <person name="Bonito G."/>
        </authorList>
    </citation>
    <scope>NUCLEOTIDE SEQUENCE</scope>
    <source>
        <strain evidence="2">NRRL 2591</strain>
    </source>
</reference>
<sequence>MVSLSIKTLILSLSVASLATTSLAAPSNGCSDLAAKQGVNITYADVAQCYASIPFNKEAARATLDSLTTIFDEYYVSRDTELSPRLAKPFQSDPVDIVAKLKKIGRTRYTSDRQFHTDVYEAVESLHDGHAAYAPYCYVAYMFVQPISMQPTAPQITYLNHRNSRPLPSHENKQELKVYKDNKGRKYEDCTVTKIDGKNGMAQVKKRASFLMNSKDPNVRLNEALASMAYKPDAGDFVVYPGQFAVRNLLPERATVRYELQCEGSKKKVVVEDEWAINPQMPWQFTDTESYIKNVCLAPSGGTDASAGSLRKRDL</sequence>
<feature type="chain" id="PRO_5040161537" evidence="1">
    <location>
        <begin position="25"/>
        <end position="315"/>
    </location>
</feature>
<comment type="caution">
    <text evidence="2">The sequence shown here is derived from an EMBL/GenBank/DDBJ whole genome shotgun (WGS) entry which is preliminary data.</text>
</comment>
<accession>A0A9P6EUW0</accession>
<dbReference type="PANTHER" id="PTHR37049">
    <property type="entry name" value="PEPTIDASE S41 FAMILY PROTEIN"/>
    <property type="match status" value="1"/>
</dbReference>
<gene>
    <name evidence="2" type="ORF">EC957_010481</name>
</gene>
<organism evidence="2 3">
    <name type="scientific">Mortierella hygrophila</name>
    <dbReference type="NCBI Taxonomy" id="979708"/>
    <lineage>
        <taxon>Eukaryota</taxon>
        <taxon>Fungi</taxon>
        <taxon>Fungi incertae sedis</taxon>
        <taxon>Mucoromycota</taxon>
        <taxon>Mortierellomycotina</taxon>
        <taxon>Mortierellomycetes</taxon>
        <taxon>Mortierellales</taxon>
        <taxon>Mortierellaceae</taxon>
        <taxon>Mortierella</taxon>
    </lineage>
</organism>
<keyword evidence="1" id="KW-0732">Signal</keyword>
<dbReference type="InterPro" id="IPR052766">
    <property type="entry name" value="S41A_metabolite_peptidase"/>
</dbReference>
<feature type="signal peptide" evidence="1">
    <location>
        <begin position="1"/>
        <end position="24"/>
    </location>
</feature>
<keyword evidence="3" id="KW-1185">Reference proteome</keyword>
<dbReference type="PANTHER" id="PTHR37049:SF4">
    <property type="entry name" value="RHODANESE DOMAIN-CONTAINING PROTEIN"/>
    <property type="match status" value="1"/>
</dbReference>
<protein>
    <submittedName>
        <fullName evidence="2">Uncharacterized protein</fullName>
    </submittedName>
</protein>
<feature type="non-terminal residue" evidence="2">
    <location>
        <position position="1"/>
    </location>
</feature>
<evidence type="ECO:0000313" key="3">
    <source>
        <dbReference type="Proteomes" id="UP000723463"/>
    </source>
</evidence>
<dbReference type="EMBL" id="JAAAXW010000652">
    <property type="protein sequence ID" value="KAF9536558.1"/>
    <property type="molecule type" value="Genomic_DNA"/>
</dbReference>
<evidence type="ECO:0000313" key="2">
    <source>
        <dbReference type="EMBL" id="KAF9536558.1"/>
    </source>
</evidence>